<keyword evidence="3 6" id="KW-0812">Transmembrane</keyword>
<evidence type="ECO:0000256" key="5">
    <source>
        <dbReference type="ARBA" id="ARBA00023136"/>
    </source>
</evidence>
<feature type="transmembrane region" description="Helical" evidence="6">
    <location>
        <begin position="268"/>
        <end position="287"/>
    </location>
</feature>
<dbReference type="NCBIfam" id="TIGR00785">
    <property type="entry name" value="dass"/>
    <property type="match status" value="1"/>
</dbReference>
<dbReference type="EMBL" id="DLUI01000089">
    <property type="protein sequence ID" value="DAB38373.1"/>
    <property type="molecule type" value="Genomic_DNA"/>
</dbReference>
<organism evidence="7 8">
    <name type="scientific">Sulfuricurvum kujiense</name>
    <dbReference type="NCBI Taxonomy" id="148813"/>
    <lineage>
        <taxon>Bacteria</taxon>
        <taxon>Pseudomonadati</taxon>
        <taxon>Campylobacterota</taxon>
        <taxon>Epsilonproteobacteria</taxon>
        <taxon>Campylobacterales</taxon>
        <taxon>Sulfurimonadaceae</taxon>
        <taxon>Sulfuricurvum</taxon>
    </lineage>
</organism>
<dbReference type="PANTHER" id="PTHR42826">
    <property type="entry name" value="DICARBOXYLATE TRANSPORTER 2.1, CHLOROPLASTIC"/>
    <property type="match status" value="1"/>
</dbReference>
<evidence type="ECO:0000256" key="6">
    <source>
        <dbReference type="SAM" id="Phobius"/>
    </source>
</evidence>
<feature type="transmembrane region" description="Helical" evidence="6">
    <location>
        <begin position="322"/>
        <end position="345"/>
    </location>
</feature>
<dbReference type="Pfam" id="PF00939">
    <property type="entry name" value="Na_sulph_symp"/>
    <property type="match status" value="1"/>
</dbReference>
<dbReference type="GO" id="GO:0022857">
    <property type="term" value="F:transmembrane transporter activity"/>
    <property type="evidence" value="ECO:0007669"/>
    <property type="project" value="InterPro"/>
</dbReference>
<feature type="transmembrane region" description="Helical" evidence="6">
    <location>
        <begin position="30"/>
        <end position="48"/>
    </location>
</feature>
<reference evidence="7 8" key="1">
    <citation type="journal article" date="2017" name="Front. Microbiol.">
        <title>Comparative Genomic Analysis of the Class Epsilonproteobacteria and Proposed Reclassification to Epsilonbacteraeota (phyl. nov.).</title>
        <authorList>
            <person name="Waite D.W."/>
            <person name="Vanwonterghem I."/>
            <person name="Rinke C."/>
            <person name="Parks D.H."/>
            <person name="Zhang Y."/>
            <person name="Takai K."/>
            <person name="Sievert S.M."/>
            <person name="Simon J."/>
            <person name="Campbell B.J."/>
            <person name="Hanson T.E."/>
            <person name="Woyke T."/>
            <person name="Klotz M.G."/>
            <person name="Hugenholtz P."/>
        </authorList>
    </citation>
    <scope>NUCLEOTIDE SEQUENCE [LARGE SCALE GENOMIC DNA]</scope>
    <source>
        <strain evidence="7">UBA12443</strain>
    </source>
</reference>
<evidence type="ECO:0000256" key="2">
    <source>
        <dbReference type="ARBA" id="ARBA00007349"/>
    </source>
</evidence>
<evidence type="ECO:0000256" key="4">
    <source>
        <dbReference type="ARBA" id="ARBA00022989"/>
    </source>
</evidence>
<dbReference type="RefSeq" id="WP_294893625.1">
    <property type="nucleotide sequence ID" value="NZ_DLUI01000089.1"/>
</dbReference>
<keyword evidence="4 6" id="KW-1133">Transmembrane helix</keyword>
<feature type="transmembrane region" description="Helical" evidence="6">
    <location>
        <begin position="383"/>
        <end position="410"/>
    </location>
</feature>
<proteinExistence type="inferred from homology"/>
<comment type="subcellular location">
    <subcellularLocation>
        <location evidence="1">Membrane</location>
        <topology evidence="1">Multi-pass membrane protein</topology>
    </subcellularLocation>
</comment>
<dbReference type="Proteomes" id="UP000228859">
    <property type="component" value="Unassembled WGS sequence"/>
</dbReference>
<feature type="transmembrane region" description="Helical" evidence="6">
    <location>
        <begin position="7"/>
        <end position="24"/>
    </location>
</feature>
<evidence type="ECO:0000313" key="8">
    <source>
        <dbReference type="Proteomes" id="UP000228859"/>
    </source>
</evidence>
<feature type="transmembrane region" description="Helical" evidence="6">
    <location>
        <begin position="440"/>
        <end position="464"/>
    </location>
</feature>
<dbReference type="PIRSF" id="PIRSF002457">
    <property type="entry name" value="DASS"/>
    <property type="match status" value="1"/>
</dbReference>
<dbReference type="GO" id="GO:0016020">
    <property type="term" value="C:membrane"/>
    <property type="evidence" value="ECO:0007669"/>
    <property type="project" value="UniProtKB-SubCell"/>
</dbReference>
<feature type="transmembrane region" description="Helical" evidence="6">
    <location>
        <begin position="78"/>
        <end position="99"/>
    </location>
</feature>
<feature type="transmembrane region" description="Helical" evidence="6">
    <location>
        <begin position="55"/>
        <end position="72"/>
    </location>
</feature>
<dbReference type="AlphaFoldDB" id="A0A2D3WNX4"/>
<sequence length="467" mass="50454">MLLRVKQLYPLVLLGIFALTLWFVPPPLAITPTAWQLFTIFLTTIIAILGNVLPIIAASVIALAVSVLFGVIEPSKAYAGFSESFILMIIAAFLVSHAVHKSGLGKRLSLHIIRRFGHSTLGLGYSLIATDIIIAPAFPSNTARSGVLYPIVYGLAHDCDSKVGDNTQRRAGSYLMMTSMAGLTISSGLWLTAMAVNPVGVGIAEKMGIHITFGSWLLYAIVPTLIAFALIPWMLYRIYPPEMKETPDAPQKAAVALEHMGRISRNEWITAGVFVSMLTLWALSGIFPIDKAAVAFGGLGILMATRVFGVDDFRSQGEALSTLIWFAILFALSTQLAEMGFMGAVANHFTLYLVGLSWMLVYILLIAVYVLIHYLFVSQSAHLLALFGIFLAVGVGAGVPGELMAMMLLFATNFNATITPQGSSCNAIYLSSGYISAREIYIYGGAVTLLTFLIFILIGTPWILALT</sequence>
<comment type="caution">
    <text evidence="7">The sequence shown here is derived from an EMBL/GenBank/DDBJ whole genome shotgun (WGS) entry which is preliminary data.</text>
</comment>
<feature type="transmembrane region" description="Helical" evidence="6">
    <location>
        <begin position="351"/>
        <end position="376"/>
    </location>
</feature>
<feature type="transmembrane region" description="Helical" evidence="6">
    <location>
        <begin position="293"/>
        <end position="310"/>
    </location>
</feature>
<accession>A0A2D3WNX4</accession>
<name>A0A2D3WNX4_9BACT</name>
<dbReference type="InterPro" id="IPR030676">
    <property type="entry name" value="CitT-rel"/>
</dbReference>
<gene>
    <name evidence="7" type="ORF">CFH83_06285</name>
</gene>
<keyword evidence="5 6" id="KW-0472">Membrane</keyword>
<feature type="transmembrane region" description="Helical" evidence="6">
    <location>
        <begin position="216"/>
        <end position="236"/>
    </location>
</feature>
<evidence type="ECO:0000256" key="1">
    <source>
        <dbReference type="ARBA" id="ARBA00004141"/>
    </source>
</evidence>
<comment type="similarity">
    <text evidence="2">Belongs to the SLC13A/DASS transporter (TC 2.A.47) family. DIT1 subfamily.</text>
</comment>
<protein>
    <submittedName>
        <fullName evidence="7">Oxidoreductase</fullName>
    </submittedName>
</protein>
<evidence type="ECO:0000313" key="7">
    <source>
        <dbReference type="EMBL" id="DAB38373.1"/>
    </source>
</evidence>
<evidence type="ECO:0000256" key="3">
    <source>
        <dbReference type="ARBA" id="ARBA00022692"/>
    </source>
</evidence>
<dbReference type="InterPro" id="IPR001898">
    <property type="entry name" value="SLC13A/DASS"/>
</dbReference>
<feature type="transmembrane region" description="Helical" evidence="6">
    <location>
        <begin position="174"/>
        <end position="196"/>
    </location>
</feature>